<gene>
    <name evidence="7" type="ORF">AYI68_g5517</name>
</gene>
<organism evidence="7 8">
    <name type="scientific">Smittium mucronatum</name>
    <dbReference type="NCBI Taxonomy" id="133383"/>
    <lineage>
        <taxon>Eukaryota</taxon>
        <taxon>Fungi</taxon>
        <taxon>Fungi incertae sedis</taxon>
        <taxon>Zoopagomycota</taxon>
        <taxon>Kickxellomycotina</taxon>
        <taxon>Harpellomycetes</taxon>
        <taxon>Harpellales</taxon>
        <taxon>Legeriomycetaceae</taxon>
        <taxon>Smittium</taxon>
    </lineage>
</organism>
<dbReference type="InterPro" id="IPR045864">
    <property type="entry name" value="aa-tRNA-synth_II/BPL/LPL"/>
</dbReference>
<dbReference type="PANTHER" id="PTHR22594">
    <property type="entry name" value="ASPARTYL/LYSYL-TRNA SYNTHETASE"/>
    <property type="match status" value="1"/>
</dbReference>
<dbReference type="STRING" id="133383.A0A1R0GU22"/>
<dbReference type="SUPFAM" id="SSF55681">
    <property type="entry name" value="Class II aaRS and biotin synthetases"/>
    <property type="match status" value="1"/>
</dbReference>
<keyword evidence="8" id="KW-1185">Reference proteome</keyword>
<dbReference type="InterPro" id="IPR002312">
    <property type="entry name" value="Asp/Asn-tRNA-synth_IIb"/>
</dbReference>
<protein>
    <submittedName>
        <fullName evidence="7">Putative asparagine-tRNA ligase, mitochondrial</fullName>
    </submittedName>
</protein>
<comment type="caution">
    <text evidence="7">The sequence shown here is derived from an EMBL/GenBank/DDBJ whole genome shotgun (WGS) entry which is preliminary data.</text>
</comment>
<feature type="non-terminal residue" evidence="7">
    <location>
        <position position="1"/>
    </location>
</feature>
<name>A0A1R0GU22_9FUNG</name>
<dbReference type="EMBL" id="LSSL01003526">
    <property type="protein sequence ID" value="OLY80385.1"/>
    <property type="molecule type" value="Genomic_DNA"/>
</dbReference>
<sequence length="202" mass="22532">TAISTNATTAAFSVLDFFGSPDTPFARITYKDAIRVLQQSGHPFAFPPTLGRPLQTEHELFLTNIHFNATPTFVYNYPKHIKPFYMKTNGDGGSSSGSDPLEKGLETVACVDLLVPNFAELAGGSLREDDYDILKQNISNLEDGSSSNIEPSLQWYLDTRKYGSTPHGGFGLGFDRYVQFVTNTKNIRDVVLFPRYFNHCLY</sequence>
<dbReference type="GO" id="GO:0006421">
    <property type="term" value="P:asparaginyl-tRNA aminoacylation"/>
    <property type="evidence" value="ECO:0007669"/>
    <property type="project" value="TreeGrafter"/>
</dbReference>
<evidence type="ECO:0000313" key="8">
    <source>
        <dbReference type="Proteomes" id="UP000187455"/>
    </source>
</evidence>
<dbReference type="GO" id="GO:0005739">
    <property type="term" value="C:mitochondrion"/>
    <property type="evidence" value="ECO:0007669"/>
    <property type="project" value="TreeGrafter"/>
</dbReference>
<evidence type="ECO:0000256" key="3">
    <source>
        <dbReference type="ARBA" id="ARBA00022840"/>
    </source>
</evidence>
<reference evidence="7 8" key="1">
    <citation type="journal article" date="2016" name="Mol. Biol. Evol.">
        <title>Genome-Wide Survey of Gut Fungi (Harpellales) Reveals the First Horizontally Transferred Ubiquitin Gene from a Mosquito Host.</title>
        <authorList>
            <person name="Wang Y."/>
            <person name="White M.M."/>
            <person name="Kvist S."/>
            <person name="Moncalvo J.M."/>
        </authorList>
    </citation>
    <scope>NUCLEOTIDE SEQUENCE [LARGE SCALE GENOMIC DNA]</scope>
    <source>
        <strain evidence="7 8">ALG-7-W6</strain>
    </source>
</reference>
<dbReference type="InterPro" id="IPR004364">
    <property type="entry name" value="Aa-tRNA-synt_II"/>
</dbReference>
<dbReference type="Gene3D" id="3.30.930.10">
    <property type="entry name" value="Bira Bifunctional Protein, Domain 2"/>
    <property type="match status" value="1"/>
</dbReference>
<keyword evidence="5" id="KW-0030">Aminoacyl-tRNA synthetase</keyword>
<keyword evidence="1 7" id="KW-0436">Ligase</keyword>
<evidence type="ECO:0000256" key="4">
    <source>
        <dbReference type="ARBA" id="ARBA00022917"/>
    </source>
</evidence>
<dbReference type="PANTHER" id="PTHR22594:SF34">
    <property type="entry name" value="ASPARAGINE--TRNA LIGASE, MITOCHONDRIAL-RELATED"/>
    <property type="match status" value="1"/>
</dbReference>
<dbReference type="PRINTS" id="PR01042">
    <property type="entry name" value="TRNASYNTHASP"/>
</dbReference>
<evidence type="ECO:0000256" key="2">
    <source>
        <dbReference type="ARBA" id="ARBA00022741"/>
    </source>
</evidence>
<evidence type="ECO:0000256" key="5">
    <source>
        <dbReference type="ARBA" id="ARBA00023146"/>
    </source>
</evidence>
<accession>A0A1R0GU22</accession>
<keyword evidence="2" id="KW-0547">Nucleotide-binding</keyword>
<dbReference type="OrthoDB" id="5566674at2759"/>
<dbReference type="GO" id="GO:0004816">
    <property type="term" value="F:asparagine-tRNA ligase activity"/>
    <property type="evidence" value="ECO:0007669"/>
    <property type="project" value="TreeGrafter"/>
</dbReference>
<proteinExistence type="predicted"/>
<dbReference type="Pfam" id="PF00152">
    <property type="entry name" value="tRNA-synt_2"/>
    <property type="match status" value="1"/>
</dbReference>
<dbReference type="AlphaFoldDB" id="A0A1R0GU22"/>
<evidence type="ECO:0000256" key="1">
    <source>
        <dbReference type="ARBA" id="ARBA00022598"/>
    </source>
</evidence>
<keyword evidence="4" id="KW-0648">Protein biosynthesis</keyword>
<evidence type="ECO:0000259" key="6">
    <source>
        <dbReference type="Pfam" id="PF00152"/>
    </source>
</evidence>
<evidence type="ECO:0000313" key="7">
    <source>
        <dbReference type="EMBL" id="OLY80385.1"/>
    </source>
</evidence>
<keyword evidence="3" id="KW-0067">ATP-binding</keyword>
<dbReference type="GO" id="GO:0005524">
    <property type="term" value="F:ATP binding"/>
    <property type="evidence" value="ECO:0007669"/>
    <property type="project" value="UniProtKB-KW"/>
</dbReference>
<dbReference type="Proteomes" id="UP000187455">
    <property type="component" value="Unassembled WGS sequence"/>
</dbReference>
<feature type="domain" description="Aminoacyl-tRNA synthetase class II (D/K/N)" evidence="6">
    <location>
        <begin position="20"/>
        <end position="195"/>
    </location>
</feature>